<protein>
    <submittedName>
        <fullName evidence="3">Glycosyltransferase WbuB</fullName>
    </submittedName>
</protein>
<dbReference type="InterPro" id="IPR050194">
    <property type="entry name" value="Glycosyltransferase_grp1"/>
</dbReference>
<sequence length="413" mass="47136">MDEKGKIKKNVLIITPHYPPDGGPSAQLFCLLAEELARRSYSLKIICAVPHYPSGRVPNNYKGIKIFRENINEVNINRVPLPSLNRKNLYCRFFQFIFMQIGFIIASLKERPDILIASNPALQTGLAFIFFKLFKNPICIFSIHDFYPDVGVRLGIFKNKFIIKFVEFLESLCFEKADYIRVLSESFIPLVKRYEVAKEKIVLIYDWVDTEFLKPKPKINSFSVKYHLTDTFNVLYAGNIGFSQGLEIILDTALLLSEKKDIRFIIVGEGPAKERLLETKNEKQLNNVLILPFQPKNLLPEVLSTGDILLVCLRKGMSYTSLPSKTYSILSCGRPIIGCLDEGSDSWNLILKAGAGICIDPENPMMLSNAILKLKNNKDLCKELGRNGREYCIKNHSVKYATEKFEELFNKIK</sequence>
<dbReference type="InterPro" id="IPR001296">
    <property type="entry name" value="Glyco_trans_1"/>
</dbReference>
<reference evidence="3" key="1">
    <citation type="journal article" date="2020" name="mSystems">
        <title>Genome- and Community-Level Interaction Insights into Carbon Utilization and Element Cycling Functions of Hydrothermarchaeota in Hydrothermal Sediment.</title>
        <authorList>
            <person name="Zhou Z."/>
            <person name="Liu Y."/>
            <person name="Xu W."/>
            <person name="Pan J."/>
            <person name="Luo Z.H."/>
            <person name="Li M."/>
        </authorList>
    </citation>
    <scope>NUCLEOTIDE SEQUENCE [LARGE SCALE GENOMIC DNA]</scope>
    <source>
        <strain evidence="3">SpSt-1261</strain>
    </source>
</reference>
<dbReference type="Pfam" id="PF13439">
    <property type="entry name" value="Glyco_transf_4"/>
    <property type="match status" value="1"/>
</dbReference>
<evidence type="ECO:0000313" key="3">
    <source>
        <dbReference type="EMBL" id="HEW63741.1"/>
    </source>
</evidence>
<comment type="caution">
    <text evidence="3">The sequence shown here is derived from an EMBL/GenBank/DDBJ whole genome shotgun (WGS) entry which is preliminary data.</text>
</comment>
<dbReference type="Pfam" id="PF00534">
    <property type="entry name" value="Glycos_transf_1"/>
    <property type="match status" value="1"/>
</dbReference>
<dbReference type="AlphaFoldDB" id="A0A7C2VNA6"/>
<dbReference type="Gene3D" id="3.40.50.2000">
    <property type="entry name" value="Glycogen Phosphorylase B"/>
    <property type="match status" value="2"/>
</dbReference>
<proteinExistence type="predicted"/>
<evidence type="ECO:0000259" key="2">
    <source>
        <dbReference type="Pfam" id="PF13439"/>
    </source>
</evidence>
<name>A0A7C2VNA6_9CREN</name>
<dbReference type="Proteomes" id="UP000886076">
    <property type="component" value="Unassembled WGS sequence"/>
</dbReference>
<evidence type="ECO:0000259" key="1">
    <source>
        <dbReference type="Pfam" id="PF00534"/>
    </source>
</evidence>
<feature type="domain" description="Glycosyltransferase subfamily 4-like N-terminal" evidence="2">
    <location>
        <begin position="32"/>
        <end position="211"/>
    </location>
</feature>
<dbReference type="PANTHER" id="PTHR45947:SF3">
    <property type="entry name" value="SULFOQUINOVOSYL TRANSFERASE SQD2"/>
    <property type="match status" value="1"/>
</dbReference>
<dbReference type="EMBL" id="DSFH01000027">
    <property type="protein sequence ID" value="HEW63741.1"/>
    <property type="molecule type" value="Genomic_DNA"/>
</dbReference>
<accession>A0A7C2VNA6</accession>
<dbReference type="GO" id="GO:0016758">
    <property type="term" value="F:hexosyltransferase activity"/>
    <property type="evidence" value="ECO:0007669"/>
    <property type="project" value="TreeGrafter"/>
</dbReference>
<dbReference type="PANTHER" id="PTHR45947">
    <property type="entry name" value="SULFOQUINOVOSYL TRANSFERASE SQD2"/>
    <property type="match status" value="1"/>
</dbReference>
<gene>
    <name evidence="3" type="ORF">ENO39_01595</name>
</gene>
<feature type="domain" description="Glycosyl transferase family 1" evidence="1">
    <location>
        <begin position="230"/>
        <end position="390"/>
    </location>
</feature>
<dbReference type="SUPFAM" id="SSF53756">
    <property type="entry name" value="UDP-Glycosyltransferase/glycogen phosphorylase"/>
    <property type="match status" value="1"/>
</dbReference>
<dbReference type="InterPro" id="IPR028098">
    <property type="entry name" value="Glyco_trans_4-like_N"/>
</dbReference>
<dbReference type="CDD" id="cd03794">
    <property type="entry name" value="GT4_WbuB-like"/>
    <property type="match status" value="1"/>
</dbReference>
<organism evidence="3">
    <name type="scientific">Fervidicoccus fontis</name>
    <dbReference type="NCBI Taxonomy" id="683846"/>
    <lineage>
        <taxon>Archaea</taxon>
        <taxon>Thermoproteota</taxon>
        <taxon>Thermoprotei</taxon>
        <taxon>Fervidicoccales</taxon>
        <taxon>Fervidicoccaceae</taxon>
        <taxon>Fervidicoccus</taxon>
    </lineage>
</organism>